<dbReference type="PANTHER" id="PTHR30290">
    <property type="entry name" value="PERIPLASMIC BINDING COMPONENT OF ABC TRANSPORTER"/>
    <property type="match status" value="1"/>
</dbReference>
<comment type="subcellular location">
    <subcellularLocation>
        <location evidence="1">Periplasm</location>
    </subcellularLocation>
</comment>
<keyword evidence="7" id="KW-1185">Reference proteome</keyword>
<dbReference type="EMBL" id="FWFZ01000008">
    <property type="protein sequence ID" value="SLN47480.1"/>
    <property type="molecule type" value="Genomic_DNA"/>
</dbReference>
<evidence type="ECO:0000256" key="4">
    <source>
        <dbReference type="ARBA" id="ARBA00022729"/>
    </source>
</evidence>
<dbReference type="SUPFAM" id="SSF53850">
    <property type="entry name" value="Periplasmic binding protein-like II"/>
    <property type="match status" value="1"/>
</dbReference>
<dbReference type="InterPro" id="IPR039424">
    <property type="entry name" value="SBP_5"/>
</dbReference>
<dbReference type="GO" id="GO:0043190">
    <property type="term" value="C:ATP-binding cassette (ABC) transporter complex"/>
    <property type="evidence" value="ECO:0007669"/>
    <property type="project" value="InterPro"/>
</dbReference>
<dbReference type="CDD" id="cd08503">
    <property type="entry name" value="PBP2_NikA_DppA_OppA_like_17"/>
    <property type="match status" value="1"/>
</dbReference>
<dbReference type="GO" id="GO:0015833">
    <property type="term" value="P:peptide transport"/>
    <property type="evidence" value="ECO:0007669"/>
    <property type="project" value="TreeGrafter"/>
</dbReference>
<keyword evidence="3" id="KW-0813">Transport</keyword>
<dbReference type="Proteomes" id="UP000193900">
    <property type="component" value="Unassembled WGS sequence"/>
</dbReference>
<protein>
    <submittedName>
        <fullName evidence="6">Periplasmic oligopeptide-binding protein</fullName>
    </submittedName>
</protein>
<evidence type="ECO:0000259" key="5">
    <source>
        <dbReference type="Pfam" id="PF00496"/>
    </source>
</evidence>
<proteinExistence type="inferred from homology"/>
<comment type="similarity">
    <text evidence="2">Belongs to the bacterial solute-binding protein 5 family.</text>
</comment>
<dbReference type="Gene3D" id="3.10.105.10">
    <property type="entry name" value="Dipeptide-binding Protein, Domain 3"/>
    <property type="match status" value="1"/>
</dbReference>
<dbReference type="InterPro" id="IPR030678">
    <property type="entry name" value="Peptide/Ni-bd"/>
</dbReference>
<accession>A0A1Y5SSS8</accession>
<dbReference type="Pfam" id="PF00496">
    <property type="entry name" value="SBP_bac_5"/>
    <property type="match status" value="1"/>
</dbReference>
<dbReference type="PANTHER" id="PTHR30290:SF10">
    <property type="entry name" value="PERIPLASMIC OLIGOPEPTIDE-BINDING PROTEIN-RELATED"/>
    <property type="match status" value="1"/>
</dbReference>
<evidence type="ECO:0000256" key="2">
    <source>
        <dbReference type="ARBA" id="ARBA00005695"/>
    </source>
</evidence>
<evidence type="ECO:0000256" key="1">
    <source>
        <dbReference type="ARBA" id="ARBA00004418"/>
    </source>
</evidence>
<name>A0A1Y5SSS8_9RHOB</name>
<dbReference type="AlphaFoldDB" id="A0A1Y5SSS8"/>
<gene>
    <name evidence="6" type="primary">oppA</name>
    <name evidence="6" type="ORF">ROA7023_02000</name>
</gene>
<sequence>MTEYFNRDKIHPAVHMHVEEVAKGQLDRREFLVRATSLGVTATMAYGLIGMPTPAQAAAHIQPGGTIRIQQDVRPLKDPPTYNWPQLGNISRGWLEYLVQYNADGTFEGRLLESWEVNEDATEYLLHIRPGVNWNDGRGTLTAADVAYNFARWADGTMEGNSMASRVSSIQNEAGDGPAEGAIEIVDDLTLKLNLTRPDISIIPAVTEYPAAIVPEGFSGSPADDRVGTGPYRLTDYEIGVRAVLEKNTDHEWWGEGAYLDRIEFIDYGTDGAQHLAAAEAGEIDMTYETVGEYVDIFQAIGWNQSESVSANTLVLRTNRLTEVDGMRPYDDVRVRRALAMASDNSVLLELGYAGRGSLAENHHVCPIHPEYADIGPPVFDPEGAMALMEEAGMADYEHELISIDDDWRRNTSDALAAQLRDAGMKVKRTVYPGSTFWNDWNNFAFSSTDWGHRPLGVQVLALAYKSGVAWNETGLASDEFDTMLDEASAIADADARREIMARLEQFIRDDGLVIQPYWRSLFRHSRPGIVGAESHPTNEIHVHKLGLEA</sequence>
<dbReference type="GO" id="GO:0030288">
    <property type="term" value="C:outer membrane-bounded periplasmic space"/>
    <property type="evidence" value="ECO:0007669"/>
    <property type="project" value="UniProtKB-ARBA"/>
</dbReference>
<dbReference type="GO" id="GO:1904680">
    <property type="term" value="F:peptide transmembrane transporter activity"/>
    <property type="evidence" value="ECO:0007669"/>
    <property type="project" value="TreeGrafter"/>
</dbReference>
<reference evidence="6 7" key="1">
    <citation type="submission" date="2017-03" db="EMBL/GenBank/DDBJ databases">
        <authorList>
            <person name="Afonso C.L."/>
            <person name="Miller P.J."/>
            <person name="Scott M.A."/>
            <person name="Spackman E."/>
            <person name="Goraichik I."/>
            <person name="Dimitrov K.M."/>
            <person name="Suarez D.L."/>
            <person name="Swayne D.E."/>
        </authorList>
    </citation>
    <scope>NUCLEOTIDE SEQUENCE [LARGE SCALE GENOMIC DNA]</scope>
    <source>
        <strain evidence="6 7">CECT 7023</strain>
    </source>
</reference>
<organism evidence="6 7">
    <name type="scientific">Roseisalinus antarcticus</name>
    <dbReference type="NCBI Taxonomy" id="254357"/>
    <lineage>
        <taxon>Bacteria</taxon>
        <taxon>Pseudomonadati</taxon>
        <taxon>Pseudomonadota</taxon>
        <taxon>Alphaproteobacteria</taxon>
        <taxon>Rhodobacterales</taxon>
        <taxon>Roseobacteraceae</taxon>
        <taxon>Roseisalinus</taxon>
    </lineage>
</organism>
<evidence type="ECO:0000313" key="6">
    <source>
        <dbReference type="EMBL" id="SLN47480.1"/>
    </source>
</evidence>
<dbReference type="Gene3D" id="3.40.190.10">
    <property type="entry name" value="Periplasmic binding protein-like II"/>
    <property type="match status" value="1"/>
</dbReference>
<dbReference type="PROSITE" id="PS51318">
    <property type="entry name" value="TAT"/>
    <property type="match status" value="1"/>
</dbReference>
<dbReference type="PIRSF" id="PIRSF002741">
    <property type="entry name" value="MppA"/>
    <property type="match status" value="1"/>
</dbReference>
<evidence type="ECO:0000313" key="7">
    <source>
        <dbReference type="Proteomes" id="UP000193900"/>
    </source>
</evidence>
<dbReference type="InterPro" id="IPR000914">
    <property type="entry name" value="SBP_5_dom"/>
</dbReference>
<feature type="domain" description="Solute-binding protein family 5" evidence="5">
    <location>
        <begin position="107"/>
        <end position="454"/>
    </location>
</feature>
<dbReference type="InterPro" id="IPR006311">
    <property type="entry name" value="TAT_signal"/>
</dbReference>
<keyword evidence="4" id="KW-0732">Signal</keyword>
<evidence type="ECO:0000256" key="3">
    <source>
        <dbReference type="ARBA" id="ARBA00022448"/>
    </source>
</evidence>